<keyword evidence="2 6" id="KW-0812">Transmembrane</keyword>
<protein>
    <submittedName>
        <fullName evidence="8">Membrane protein</fullName>
    </submittedName>
</protein>
<evidence type="ECO:0000256" key="5">
    <source>
        <dbReference type="SAM" id="MobiDB-lite"/>
    </source>
</evidence>
<gene>
    <name evidence="8" type="ORF">NS365_03535</name>
</gene>
<dbReference type="InterPro" id="IPR051788">
    <property type="entry name" value="MFS_Transporter"/>
</dbReference>
<evidence type="ECO:0000256" key="4">
    <source>
        <dbReference type="ARBA" id="ARBA00023136"/>
    </source>
</evidence>
<dbReference type="Proteomes" id="UP000078529">
    <property type="component" value="Unassembled WGS sequence"/>
</dbReference>
<evidence type="ECO:0000313" key="8">
    <source>
        <dbReference type="EMBL" id="KTR07681.1"/>
    </source>
</evidence>
<organism evidence="8 9">
    <name type="scientific">Aureimonas ureilytica</name>
    <dbReference type="NCBI Taxonomy" id="401562"/>
    <lineage>
        <taxon>Bacteria</taxon>
        <taxon>Pseudomonadati</taxon>
        <taxon>Pseudomonadota</taxon>
        <taxon>Alphaproteobacteria</taxon>
        <taxon>Hyphomicrobiales</taxon>
        <taxon>Aurantimonadaceae</taxon>
        <taxon>Aureimonas</taxon>
    </lineage>
</organism>
<proteinExistence type="predicted"/>
<feature type="transmembrane region" description="Helical" evidence="6">
    <location>
        <begin position="21"/>
        <end position="38"/>
    </location>
</feature>
<dbReference type="InterPro" id="IPR020846">
    <property type="entry name" value="MFS_dom"/>
</dbReference>
<evidence type="ECO:0000256" key="3">
    <source>
        <dbReference type="ARBA" id="ARBA00022989"/>
    </source>
</evidence>
<keyword evidence="4 6" id="KW-0472">Membrane</keyword>
<dbReference type="GO" id="GO:0022857">
    <property type="term" value="F:transmembrane transporter activity"/>
    <property type="evidence" value="ECO:0007669"/>
    <property type="project" value="InterPro"/>
</dbReference>
<feature type="transmembrane region" description="Helical" evidence="6">
    <location>
        <begin position="346"/>
        <end position="370"/>
    </location>
</feature>
<name>A0A175RW16_9HYPH</name>
<evidence type="ECO:0000256" key="6">
    <source>
        <dbReference type="SAM" id="Phobius"/>
    </source>
</evidence>
<reference evidence="8 9" key="1">
    <citation type="journal article" date="2016" name="Front. Microbiol.">
        <title>Genomic Resource of Rice Seed Associated Bacteria.</title>
        <authorList>
            <person name="Midha S."/>
            <person name="Bansal K."/>
            <person name="Sharma S."/>
            <person name="Kumar N."/>
            <person name="Patil P.P."/>
            <person name="Chaudhry V."/>
            <person name="Patil P.B."/>
        </authorList>
    </citation>
    <scope>NUCLEOTIDE SEQUENCE [LARGE SCALE GENOMIC DNA]</scope>
    <source>
        <strain evidence="8 9">NS365</strain>
    </source>
</reference>
<dbReference type="CDD" id="cd17393">
    <property type="entry name" value="MFS_MosC_like"/>
    <property type="match status" value="1"/>
</dbReference>
<feature type="transmembrane region" description="Helical" evidence="6">
    <location>
        <begin position="260"/>
        <end position="279"/>
    </location>
</feature>
<evidence type="ECO:0000313" key="9">
    <source>
        <dbReference type="Proteomes" id="UP000078529"/>
    </source>
</evidence>
<feature type="transmembrane region" description="Helical" evidence="6">
    <location>
        <begin position="376"/>
        <end position="396"/>
    </location>
</feature>
<dbReference type="PANTHER" id="PTHR23514">
    <property type="entry name" value="BYPASS OF STOP CODON PROTEIN 6"/>
    <property type="match status" value="1"/>
</dbReference>
<feature type="domain" description="Major facilitator superfamily (MFS) profile" evidence="7">
    <location>
        <begin position="20"/>
        <end position="402"/>
    </location>
</feature>
<dbReference type="PATRIC" id="fig|401562.4.peg.4909"/>
<comment type="subcellular location">
    <subcellularLocation>
        <location evidence="1">Membrane</location>
        <topology evidence="1">Multi-pass membrane protein</topology>
    </subcellularLocation>
</comment>
<feature type="transmembrane region" description="Helical" evidence="6">
    <location>
        <begin position="291"/>
        <end position="309"/>
    </location>
</feature>
<feature type="transmembrane region" description="Helical" evidence="6">
    <location>
        <begin position="172"/>
        <end position="189"/>
    </location>
</feature>
<evidence type="ECO:0000256" key="1">
    <source>
        <dbReference type="ARBA" id="ARBA00004141"/>
    </source>
</evidence>
<dbReference type="GO" id="GO:0016020">
    <property type="term" value="C:membrane"/>
    <property type="evidence" value="ECO:0007669"/>
    <property type="project" value="UniProtKB-SubCell"/>
</dbReference>
<dbReference type="InterPro" id="IPR011701">
    <property type="entry name" value="MFS"/>
</dbReference>
<dbReference type="PROSITE" id="PS50850">
    <property type="entry name" value="MFS"/>
    <property type="match status" value="1"/>
</dbReference>
<dbReference type="AlphaFoldDB" id="A0A175RW16"/>
<keyword evidence="3 6" id="KW-1133">Transmembrane helix</keyword>
<feature type="transmembrane region" description="Helical" evidence="6">
    <location>
        <begin position="315"/>
        <end position="334"/>
    </location>
</feature>
<evidence type="ECO:0000256" key="2">
    <source>
        <dbReference type="ARBA" id="ARBA00022692"/>
    </source>
</evidence>
<comment type="caution">
    <text evidence="8">The sequence shown here is derived from an EMBL/GenBank/DDBJ whole genome shotgun (WGS) entry which is preliminary data.</text>
</comment>
<feature type="transmembrane region" description="Helical" evidence="6">
    <location>
        <begin position="223"/>
        <end position="248"/>
    </location>
</feature>
<keyword evidence="9" id="KW-1185">Reference proteome</keyword>
<feature type="transmembrane region" description="Helical" evidence="6">
    <location>
        <begin position="86"/>
        <end position="103"/>
    </location>
</feature>
<dbReference type="SUPFAM" id="SSF103473">
    <property type="entry name" value="MFS general substrate transporter"/>
    <property type="match status" value="1"/>
</dbReference>
<dbReference type="EMBL" id="LDQA01000009">
    <property type="protein sequence ID" value="KTR07681.1"/>
    <property type="molecule type" value="Genomic_DNA"/>
</dbReference>
<dbReference type="Gene3D" id="1.20.1250.20">
    <property type="entry name" value="MFS general substrate transporter like domains"/>
    <property type="match status" value="2"/>
</dbReference>
<feature type="transmembrane region" description="Helical" evidence="6">
    <location>
        <begin position="58"/>
        <end position="79"/>
    </location>
</feature>
<evidence type="ECO:0000259" key="7">
    <source>
        <dbReference type="PROSITE" id="PS50850"/>
    </source>
</evidence>
<feature type="region of interest" description="Disordered" evidence="5">
    <location>
        <begin position="197"/>
        <end position="217"/>
    </location>
</feature>
<sequence>MILSHASDLERPRMAAWPARRIAVSLAFLVNGFVLGNWTPQVPLLAERLGLSESRLGLLILVFGLGAIAAMPMVGAATARFGSRKPTLVLQALLAFALLLLVLAPSPLWAAAAILFFGMTMGGMDVAMNANAVATERTLHQAMMSSCHGFWSVGGVLGAAVGGPLIGAIGSVGQASVVALVMLAALWPISRSLMEDRTSPHDAPAAAETDGQGAPATSSRGRLIAVALGVCALFSMIPEGATIDWSAIYLVRELGIDIEMSGLAFAAFSATMALFRFLGDGLRDRLGAVRTIRLSVGFAVAGLVLVSFAGGLTVALIGFAILGIGLSNLVPIAFSAAGNIEGLKPGVAISIATSIGYSGILVAPSAIGYFAQHFGFSPVFLGLCVCLLVILVLSGLMHGADRRDGH</sequence>
<dbReference type="PANTHER" id="PTHR23514:SF13">
    <property type="entry name" value="INNER MEMBRANE PROTEIN YBJJ"/>
    <property type="match status" value="1"/>
</dbReference>
<dbReference type="Pfam" id="PF07690">
    <property type="entry name" value="MFS_1"/>
    <property type="match status" value="1"/>
</dbReference>
<accession>A0A175RW16</accession>
<dbReference type="InterPro" id="IPR036259">
    <property type="entry name" value="MFS_trans_sf"/>
</dbReference>